<dbReference type="SUPFAM" id="SSF81321">
    <property type="entry name" value="Family A G protein-coupled receptor-like"/>
    <property type="match status" value="1"/>
</dbReference>
<evidence type="ECO:0000313" key="5">
    <source>
        <dbReference type="EMBL" id="CAF1324338.1"/>
    </source>
</evidence>
<keyword evidence="1" id="KW-0812">Transmembrane</keyword>
<accession>A0A819P7B8</accession>
<dbReference type="EMBL" id="CAJOBE010006524">
    <property type="protein sequence ID" value="CAF4009231.1"/>
    <property type="molecule type" value="Genomic_DNA"/>
</dbReference>
<feature type="transmembrane region" description="Helical" evidence="1">
    <location>
        <begin position="108"/>
        <end position="127"/>
    </location>
</feature>
<dbReference type="Gene3D" id="1.20.1070.10">
    <property type="entry name" value="Rhodopsin 7-helix transmembrane proteins"/>
    <property type="match status" value="1"/>
</dbReference>
<name>A0A819P7B8_9BILA</name>
<dbReference type="Proteomes" id="UP000663882">
    <property type="component" value="Unassembled WGS sequence"/>
</dbReference>
<dbReference type="EMBL" id="CAJNOL010001262">
    <property type="protein sequence ID" value="CAF1324338.1"/>
    <property type="molecule type" value="Genomic_DNA"/>
</dbReference>
<keyword evidence="1" id="KW-1133">Transmembrane helix</keyword>
<reference evidence="7" key="1">
    <citation type="submission" date="2021-02" db="EMBL/GenBank/DDBJ databases">
        <authorList>
            <person name="Nowell W R."/>
        </authorList>
    </citation>
    <scope>NUCLEOTIDE SEQUENCE</scope>
</reference>
<dbReference type="EMBL" id="CAJNOO010000585">
    <property type="protein sequence ID" value="CAF0985357.1"/>
    <property type="molecule type" value="Genomic_DNA"/>
</dbReference>
<feature type="transmembrane region" description="Helical" evidence="1">
    <location>
        <begin position="180"/>
        <end position="204"/>
    </location>
</feature>
<feature type="transmembrane region" description="Helical" evidence="1">
    <location>
        <begin position="70"/>
        <end position="88"/>
    </location>
</feature>
<gene>
    <name evidence="7" type="ORF">FNK824_LOCUS26402</name>
    <name evidence="5" type="ORF">JXQ802_LOCUS30717</name>
    <name evidence="6" type="ORF">OTI717_LOCUS26066</name>
    <name evidence="4" type="ORF">PYM288_LOCUS19507</name>
    <name evidence="2" type="ORF">RFH988_LOCUS13365</name>
    <name evidence="3" type="ORF">SEV965_LOCUS11978</name>
</gene>
<feature type="transmembrane region" description="Helical" evidence="1">
    <location>
        <begin position="225"/>
        <end position="251"/>
    </location>
</feature>
<evidence type="ECO:0008006" key="10">
    <source>
        <dbReference type="Google" id="ProtNLM"/>
    </source>
</evidence>
<dbReference type="Proteomes" id="UP000663870">
    <property type="component" value="Unassembled WGS sequence"/>
</dbReference>
<evidence type="ECO:0000313" key="2">
    <source>
        <dbReference type="EMBL" id="CAF0985357.1"/>
    </source>
</evidence>
<dbReference type="EMBL" id="CAJOAX010005353">
    <property type="protein sequence ID" value="CAF3944867.1"/>
    <property type="molecule type" value="Genomic_DNA"/>
</dbReference>
<evidence type="ECO:0000313" key="3">
    <source>
        <dbReference type="EMBL" id="CAF1024510.1"/>
    </source>
</evidence>
<evidence type="ECO:0000313" key="8">
    <source>
        <dbReference type="Proteomes" id="UP000663870"/>
    </source>
</evidence>
<comment type="caution">
    <text evidence="7">The sequence shown here is derived from an EMBL/GenBank/DDBJ whole genome shotgun (WGS) entry which is preliminary data.</text>
</comment>
<feature type="transmembrane region" description="Helical" evidence="1">
    <location>
        <begin position="35"/>
        <end position="58"/>
    </location>
</feature>
<dbReference type="AlphaFoldDB" id="A0A819P7B8"/>
<dbReference type="Proteomes" id="UP000663823">
    <property type="component" value="Unassembled WGS sequence"/>
</dbReference>
<dbReference type="Proteomes" id="UP000663854">
    <property type="component" value="Unassembled WGS sequence"/>
</dbReference>
<feature type="transmembrane region" description="Helical" evidence="1">
    <location>
        <begin position="148"/>
        <end position="168"/>
    </location>
</feature>
<evidence type="ECO:0000313" key="4">
    <source>
        <dbReference type="EMBL" id="CAF1097724.1"/>
    </source>
</evidence>
<protein>
    <recommendedName>
        <fullName evidence="10">G-protein coupled receptors family 1 profile domain-containing protein</fullName>
    </recommendedName>
</protein>
<evidence type="ECO:0000313" key="7">
    <source>
        <dbReference type="EMBL" id="CAF4009231.1"/>
    </source>
</evidence>
<sequence>MDITNFSSKYSSDEYARPSPQELFPEISLPRSVRFWLLLILLIPSILCTLILLYYFMVDRNLRRPLNNHVIIVLLIVNFHALMIGFPIHLNFLRLGYVWPQIPTTCLAWHFSDIGILSTTGIIMAWASIERHILIFHDQWVSSRRKRFLFHYLPLVIIIVYAVIFYIYEICFPPCQQLFIYSINWCTTPCFTTIQGLTIIFLVVRVIRQKRQLNRRFQWRKLRKMAIQLLSISILYFFLMLPTVVISLAGVCGLPKNALGQSQLYISFTRYFLPLLLPFVCFRALPEVWTKLKESIIFRRNINTITVGTALVSMRPIQQA</sequence>
<organism evidence="7 9">
    <name type="scientific">Rotaria sordida</name>
    <dbReference type="NCBI Taxonomy" id="392033"/>
    <lineage>
        <taxon>Eukaryota</taxon>
        <taxon>Metazoa</taxon>
        <taxon>Spiralia</taxon>
        <taxon>Gnathifera</taxon>
        <taxon>Rotifera</taxon>
        <taxon>Eurotatoria</taxon>
        <taxon>Bdelloidea</taxon>
        <taxon>Philodinida</taxon>
        <taxon>Philodinidae</taxon>
        <taxon>Rotaria</taxon>
    </lineage>
</organism>
<dbReference type="OrthoDB" id="10003910at2759"/>
<keyword evidence="8" id="KW-1185">Reference proteome</keyword>
<dbReference type="EMBL" id="CAJNOH010000657">
    <property type="protein sequence ID" value="CAF1097724.1"/>
    <property type="molecule type" value="Genomic_DNA"/>
</dbReference>
<evidence type="ECO:0000313" key="6">
    <source>
        <dbReference type="EMBL" id="CAF3944867.1"/>
    </source>
</evidence>
<evidence type="ECO:0000313" key="9">
    <source>
        <dbReference type="Proteomes" id="UP000663874"/>
    </source>
</evidence>
<keyword evidence="1" id="KW-0472">Membrane</keyword>
<dbReference type="EMBL" id="CAJNOU010000532">
    <property type="protein sequence ID" value="CAF1024510.1"/>
    <property type="molecule type" value="Genomic_DNA"/>
</dbReference>
<evidence type="ECO:0000256" key="1">
    <source>
        <dbReference type="SAM" id="Phobius"/>
    </source>
</evidence>
<proteinExistence type="predicted"/>
<dbReference type="Proteomes" id="UP000663874">
    <property type="component" value="Unassembled WGS sequence"/>
</dbReference>
<feature type="transmembrane region" description="Helical" evidence="1">
    <location>
        <begin position="271"/>
        <end position="290"/>
    </location>
</feature>
<dbReference type="Proteomes" id="UP000663889">
    <property type="component" value="Unassembled WGS sequence"/>
</dbReference>